<accession>A0A8S5QN98</accession>
<name>A0A8S5QN98_9CAUD</name>
<reference evidence="1" key="1">
    <citation type="journal article" date="2021" name="Proc. Natl. Acad. Sci. U.S.A.">
        <title>A Catalog of Tens of Thousands of Viruses from Human Metagenomes Reveals Hidden Associations with Chronic Diseases.</title>
        <authorList>
            <person name="Tisza M.J."/>
            <person name="Buck C.B."/>
        </authorList>
    </citation>
    <scope>NUCLEOTIDE SEQUENCE</scope>
    <source>
        <strain evidence="1">CtsoB6</strain>
    </source>
</reference>
<dbReference type="EMBL" id="BK015700">
    <property type="protein sequence ID" value="DAE20751.1"/>
    <property type="molecule type" value="Genomic_DNA"/>
</dbReference>
<evidence type="ECO:0000313" key="1">
    <source>
        <dbReference type="EMBL" id="DAE20751.1"/>
    </source>
</evidence>
<organism evidence="1">
    <name type="scientific">Siphoviridae sp. ctsoB6</name>
    <dbReference type="NCBI Taxonomy" id="2826487"/>
    <lineage>
        <taxon>Viruses</taxon>
        <taxon>Duplodnaviria</taxon>
        <taxon>Heunggongvirae</taxon>
        <taxon>Uroviricota</taxon>
        <taxon>Caudoviricetes</taxon>
    </lineage>
</organism>
<proteinExistence type="predicted"/>
<protein>
    <submittedName>
        <fullName evidence="1">Uncharacterized protein</fullName>
    </submittedName>
</protein>
<sequence length="48" mass="5684">MKTYITIIKTYICAYFCIIKCKNVYQSGLLVYLHSDIVYLRKIFKASL</sequence>